<keyword evidence="3" id="KW-1185">Reference proteome</keyword>
<protein>
    <submittedName>
        <fullName evidence="2">Uncharacterized protein</fullName>
    </submittedName>
</protein>
<evidence type="ECO:0000313" key="2">
    <source>
        <dbReference type="EMBL" id="GAA5173609.1"/>
    </source>
</evidence>
<sequence length="133" mass="13817">MDDKHRSDELARLVDQCYSQARRVDGRSALMGGALGLLLSSRHGRGVLGKALKYGLVAGVGALAWRARSERERSPSRGLDDATPSSNGDETIAETRVSETPAAGTPAAGTPAAGTSTGSFATQRDDAEPPQVP</sequence>
<comment type="caution">
    <text evidence="2">The sequence shown here is derived from an EMBL/GenBank/DDBJ whole genome shotgun (WGS) entry which is preliminary data.</text>
</comment>
<name>A0ABP9RAX6_9GAMM</name>
<dbReference type="RefSeq" id="WP_031382960.1">
    <property type="nucleotide sequence ID" value="NZ_BAABKI010000013.1"/>
</dbReference>
<feature type="region of interest" description="Disordered" evidence="1">
    <location>
        <begin position="66"/>
        <end position="133"/>
    </location>
</feature>
<proteinExistence type="predicted"/>
<organism evidence="2 3">
    <name type="scientific">Modicisalibacter zincidurans</name>
    <dbReference type="NCBI Taxonomy" id="1178777"/>
    <lineage>
        <taxon>Bacteria</taxon>
        <taxon>Pseudomonadati</taxon>
        <taxon>Pseudomonadota</taxon>
        <taxon>Gammaproteobacteria</taxon>
        <taxon>Oceanospirillales</taxon>
        <taxon>Halomonadaceae</taxon>
        <taxon>Modicisalibacter</taxon>
    </lineage>
</organism>
<feature type="compositionally biased region" description="Basic and acidic residues" evidence="1">
    <location>
        <begin position="67"/>
        <end position="80"/>
    </location>
</feature>
<dbReference type="InterPro" id="IPR007486">
    <property type="entry name" value="YebE"/>
</dbReference>
<dbReference type="Pfam" id="PF04391">
    <property type="entry name" value="DUF533"/>
    <property type="match status" value="1"/>
</dbReference>
<feature type="compositionally biased region" description="Low complexity" evidence="1">
    <location>
        <begin position="100"/>
        <end position="122"/>
    </location>
</feature>
<gene>
    <name evidence="2" type="ORF">GCM10023342_12670</name>
</gene>
<dbReference type="EMBL" id="BAABKI010000013">
    <property type="protein sequence ID" value="GAA5173609.1"/>
    <property type="molecule type" value="Genomic_DNA"/>
</dbReference>
<accession>A0ABP9RAX6</accession>
<dbReference type="Proteomes" id="UP001500074">
    <property type="component" value="Unassembled WGS sequence"/>
</dbReference>
<reference evidence="3" key="1">
    <citation type="journal article" date="2019" name="Int. J. Syst. Evol. Microbiol.">
        <title>The Global Catalogue of Microorganisms (GCM) 10K type strain sequencing project: providing services to taxonomists for standard genome sequencing and annotation.</title>
        <authorList>
            <consortium name="The Broad Institute Genomics Platform"/>
            <consortium name="The Broad Institute Genome Sequencing Center for Infectious Disease"/>
            <person name="Wu L."/>
            <person name="Ma J."/>
        </authorList>
    </citation>
    <scope>NUCLEOTIDE SEQUENCE [LARGE SCALE GENOMIC DNA]</scope>
    <source>
        <strain evidence="3">JCM 18472</strain>
    </source>
</reference>
<evidence type="ECO:0000313" key="3">
    <source>
        <dbReference type="Proteomes" id="UP001500074"/>
    </source>
</evidence>
<evidence type="ECO:0000256" key="1">
    <source>
        <dbReference type="SAM" id="MobiDB-lite"/>
    </source>
</evidence>